<dbReference type="Gene3D" id="2.60.120.260">
    <property type="entry name" value="Galactose-binding domain-like"/>
    <property type="match status" value="2"/>
</dbReference>
<dbReference type="InterPro" id="IPR016007">
    <property type="entry name" value="Alpha_rhamnosid"/>
</dbReference>
<dbReference type="InterPro" id="IPR035398">
    <property type="entry name" value="Bac_rhamnosid_C"/>
</dbReference>
<dbReference type="InterPro" id="IPR008902">
    <property type="entry name" value="Rhamnosid_concanavalin"/>
</dbReference>
<dbReference type="EMBL" id="SMNA01000004">
    <property type="protein sequence ID" value="TDE95135.1"/>
    <property type="molecule type" value="Genomic_DNA"/>
</dbReference>
<dbReference type="Pfam" id="PF17389">
    <property type="entry name" value="Bac_rhamnosid6H"/>
    <property type="match status" value="1"/>
</dbReference>
<comment type="catalytic activity">
    <reaction evidence="1">
        <text>Hydrolysis of terminal non-reducing alpha-L-rhamnose residues in alpha-L-rhamnosides.</text>
        <dbReference type="EC" id="3.2.1.40"/>
    </reaction>
</comment>
<dbReference type="Pfam" id="PF25788">
    <property type="entry name" value="Ig_Rha78A_N"/>
    <property type="match status" value="1"/>
</dbReference>
<feature type="domain" description="Bacterial alpha-L-rhamnosidase N-terminal" evidence="5">
    <location>
        <begin position="166"/>
        <end position="336"/>
    </location>
</feature>
<accession>A0ABY2E536</accession>
<dbReference type="RefSeq" id="WP_133107545.1">
    <property type="nucleotide sequence ID" value="NZ_SMNA01000004.1"/>
</dbReference>
<dbReference type="Pfam" id="PF05592">
    <property type="entry name" value="Bac_rhamnosid"/>
    <property type="match status" value="1"/>
</dbReference>
<dbReference type="InterPro" id="IPR012341">
    <property type="entry name" value="6hp_glycosidase-like_sf"/>
</dbReference>
<dbReference type="Gene3D" id="1.50.10.10">
    <property type="match status" value="1"/>
</dbReference>
<evidence type="ECO:0000256" key="3">
    <source>
        <dbReference type="ARBA" id="ARBA00022801"/>
    </source>
</evidence>
<dbReference type="PIRSF" id="PIRSF010631">
    <property type="entry name" value="A-rhamnsds"/>
    <property type="match status" value="1"/>
</dbReference>
<dbReference type="InterPro" id="IPR013783">
    <property type="entry name" value="Ig-like_fold"/>
</dbReference>
<keyword evidence="9" id="KW-1185">Reference proteome</keyword>
<evidence type="ECO:0000256" key="1">
    <source>
        <dbReference type="ARBA" id="ARBA00001445"/>
    </source>
</evidence>
<organism evidence="8 9">
    <name type="scientific">Occultella glacieicola</name>
    <dbReference type="NCBI Taxonomy" id="2518684"/>
    <lineage>
        <taxon>Bacteria</taxon>
        <taxon>Bacillati</taxon>
        <taxon>Actinomycetota</taxon>
        <taxon>Actinomycetes</taxon>
        <taxon>Micrococcales</taxon>
        <taxon>Ruaniaceae</taxon>
        <taxon>Occultella</taxon>
    </lineage>
</organism>
<evidence type="ECO:0000259" key="4">
    <source>
        <dbReference type="Pfam" id="PF05592"/>
    </source>
</evidence>
<dbReference type="InterPro" id="IPR008928">
    <property type="entry name" value="6-hairpin_glycosidase_sf"/>
</dbReference>
<dbReference type="Gene3D" id="2.60.420.10">
    <property type="entry name" value="Maltose phosphorylase, domain 3"/>
    <property type="match status" value="1"/>
</dbReference>
<evidence type="ECO:0000256" key="2">
    <source>
        <dbReference type="ARBA" id="ARBA00012652"/>
    </source>
</evidence>
<proteinExistence type="predicted"/>
<dbReference type="Pfam" id="PF17390">
    <property type="entry name" value="Bac_rhamnosid_C"/>
    <property type="match status" value="1"/>
</dbReference>
<evidence type="ECO:0000259" key="5">
    <source>
        <dbReference type="Pfam" id="PF08531"/>
    </source>
</evidence>
<feature type="domain" description="Alpha-L-rhamnosidase C-terminal" evidence="7">
    <location>
        <begin position="790"/>
        <end position="864"/>
    </location>
</feature>
<name>A0ABY2E536_9MICO</name>
<keyword evidence="3" id="KW-0378">Hydrolase</keyword>
<protein>
    <recommendedName>
        <fullName evidence="2">alpha-L-rhamnosidase</fullName>
        <ecNumber evidence="2">3.2.1.40</ecNumber>
    </recommendedName>
</protein>
<evidence type="ECO:0000259" key="6">
    <source>
        <dbReference type="Pfam" id="PF17389"/>
    </source>
</evidence>
<feature type="domain" description="Alpha-L-rhamnosidase concanavalin-like" evidence="4">
    <location>
        <begin position="348"/>
        <end position="446"/>
    </location>
</feature>
<sequence>MTSADQPETTGALEPYALRVEHLENPIGLDEPRPRFAWRLRTSEHGRGQGAYRIVVTGRRGELAWDSGRVESADQFEIGYAGAALRPNSGYSWTVQVWDTHGAAGAGESATFETGRLGRPWVARWIGRDRRDRAAFLAPADDDLTWNTRGLPAPSLLRTTFETQRAVTTARLQITARGLYEARINGELVHDTALNPGWTDYQRRIFYQTYDVTDAVRTGANAIGVVLADGWWSGFVGYDARNAGRLYGDAPALLAELHLTLADGSTQVIRTDETWRESAGEWLHADLLMGEGVDARRRPEGWDAPGFDDAHWRRARALGDDTANVTGATAPPIRTVAEVAPVSVRTDADGGAVIDFGQNLVGHLRLRIRGAAVGQFLELTHAETLDADGNLYRENLRRAEARDLYYARGDAEETFEPRFTFHGFRYARIAGLGADLDPADVRAVVLSSDLEEVGSFDCDNPDVLQIVSNTRWSQRGNFLSVPTDCPQRDERLGWLADAQVFAPTAARASDVSAFFATWMVDVVSGQSPDGAFGDIAPAGPWMGEGAPAWGDAGVIIPMMLFDTYGDRRQLERSYPAMVRWIEHVRGANPDLLWRRRVGSNYGDWLHTGPETARDVLATAYFANSTSLVARAAAVLGRPDDELAYTALAQQIRDAFVAEFVREGSITSDTQTCYLLALDYDLLPPDQVPGAVDRLVALVREAGNRLTTGFVGVSKICRVLSAHGHDDLAQALLVQEEYPSWLFPIRQGATTIWERWDGWTPEGGFQSANMNSFNHYSLGAVVDWIYATLGGIDRAPGSVAYREVLVRPRPGAGVSRASATQETPLGRVATSWELVDGRFSLDVELPPGARGVLSLPTAELASVSDGSGGAVAGAASVGPHGEVELRVPGGRHRLVVDGVVVDGVVVDGAAAGLVMHSA</sequence>
<evidence type="ECO:0000313" key="9">
    <source>
        <dbReference type="Proteomes" id="UP000504882"/>
    </source>
</evidence>
<dbReference type="Gene3D" id="2.60.40.10">
    <property type="entry name" value="Immunoglobulins"/>
    <property type="match status" value="1"/>
</dbReference>
<dbReference type="Proteomes" id="UP000504882">
    <property type="component" value="Unassembled WGS sequence"/>
</dbReference>
<dbReference type="PANTHER" id="PTHR33307">
    <property type="entry name" value="ALPHA-RHAMNOSIDASE (EUROFUNG)"/>
    <property type="match status" value="1"/>
</dbReference>
<dbReference type="InterPro" id="IPR035396">
    <property type="entry name" value="Bac_rhamnosid6H"/>
</dbReference>
<dbReference type="Pfam" id="PF08531">
    <property type="entry name" value="Bac_rhamnosid_N"/>
    <property type="match status" value="1"/>
</dbReference>
<dbReference type="PANTHER" id="PTHR33307:SF6">
    <property type="entry name" value="ALPHA-RHAMNOSIDASE (EUROFUNG)-RELATED"/>
    <property type="match status" value="1"/>
</dbReference>
<feature type="domain" description="Alpha-L-rhamnosidase six-hairpin glycosidase" evidence="6">
    <location>
        <begin position="452"/>
        <end position="787"/>
    </location>
</feature>
<gene>
    <name evidence="8" type="ORF">EXU48_10300</name>
</gene>
<evidence type="ECO:0000259" key="7">
    <source>
        <dbReference type="Pfam" id="PF17390"/>
    </source>
</evidence>
<reference evidence="8 9" key="1">
    <citation type="submission" date="2019-03" db="EMBL/GenBank/DDBJ databases">
        <title>Genomic features of bacteria from cold environments.</title>
        <authorList>
            <person name="Shen L."/>
        </authorList>
    </citation>
    <scope>NUCLEOTIDE SEQUENCE [LARGE SCALE GENOMIC DNA]</scope>
    <source>
        <strain evidence="9">T3246-1</strain>
    </source>
</reference>
<evidence type="ECO:0000313" key="8">
    <source>
        <dbReference type="EMBL" id="TDE95135.1"/>
    </source>
</evidence>
<dbReference type="InterPro" id="IPR013737">
    <property type="entry name" value="Bac_rhamnosid_N"/>
</dbReference>
<dbReference type="SUPFAM" id="SSF48208">
    <property type="entry name" value="Six-hairpin glycosidases"/>
    <property type="match status" value="1"/>
</dbReference>
<dbReference type="EC" id="3.2.1.40" evidence="2"/>
<comment type="caution">
    <text evidence="8">The sequence shown here is derived from an EMBL/GenBank/DDBJ whole genome shotgun (WGS) entry which is preliminary data.</text>
</comment>